<dbReference type="InterPro" id="IPR027417">
    <property type="entry name" value="P-loop_NTPase"/>
</dbReference>
<dbReference type="SUPFAM" id="SSF56112">
    <property type="entry name" value="Protein kinase-like (PK-like)"/>
    <property type="match status" value="1"/>
</dbReference>
<sequence length="513" mass="54403">MDRTDLDPQVAALLSDPATYGTGVTVTRLDTHASVVFLAGDRALKVKRPVRYSYLDYSTLARREAACRAELAVNAPFSAAIYRRVVPIVRTSDGTLRLGGSGEVVEWAVEMHRFDESKTLDRLADAGELPDGLVHQLAEVVAAGHARMPEVDAGAWYDALASYADDDRATFKAHPELFAALDAARLADATDAALARAQALILDRGRRGLVRHCHGDLHLGNVALVDGRPLPFDAIEFDPLIASGDVLYELAYLLMDLIARGRRRSATELLNQYLFATGRDDDLDALKALPLFVSMRAQIRAKVNAARRALVQGDAAAAAGADAVRYFRLACVAIAPPPPRLVVVAGLSGTGKSSVARAIAGRLAPLPGALVERSDVERKRLCGVALTDRLPAAAYTPALTAEVYRRLAARAGRALRAGHSVVVDAVFARAEERADVAALAAACGVTASCVWLEAPLEVRLARVAGRRLDASDADTAVVAMQENLATGPIDWPKIGADGPLEAVVARAAAAIGV</sequence>
<dbReference type="KEGG" id="bvr:BVIR_719"/>
<dbReference type="Pfam" id="PF13671">
    <property type="entry name" value="AAA_33"/>
    <property type="match status" value="1"/>
</dbReference>
<accession>A0A0H5B7P6</accession>
<dbReference type="Gene3D" id="3.40.50.300">
    <property type="entry name" value="P-loop containing nucleotide triphosphate hydrolases"/>
    <property type="match status" value="1"/>
</dbReference>
<reference evidence="2" key="1">
    <citation type="journal article" date="2015" name="Genome Announc.">
        <title>Complete Genome Sequence of the Bacteriochlorophyll b-Producing Photosynthetic Bacterium Blastochloris viridis.</title>
        <authorList>
            <person name="Tsukatani Y."/>
            <person name="Hirose Y."/>
            <person name="Harada J."/>
            <person name="Misawa N."/>
            <person name="Mori K."/>
            <person name="Inoue K."/>
            <person name="Tamiaki H."/>
        </authorList>
    </citation>
    <scope>NUCLEOTIDE SEQUENCE [LARGE SCALE GENOMIC DNA]</scope>
    <source>
        <strain evidence="2">DSM 133</strain>
    </source>
</reference>
<dbReference type="InterPro" id="IPR002575">
    <property type="entry name" value="Aminoglycoside_PTrfase"/>
</dbReference>
<dbReference type="Pfam" id="PF01636">
    <property type="entry name" value="APH"/>
    <property type="match status" value="1"/>
</dbReference>
<evidence type="ECO:0000313" key="4">
    <source>
        <dbReference type="Proteomes" id="UP000065734"/>
    </source>
</evidence>
<reference evidence="3" key="2">
    <citation type="submission" date="2015-11" db="EMBL/GenBank/DDBJ databases">
        <authorList>
            <person name="Zhang Y."/>
            <person name="Guo Z."/>
        </authorList>
    </citation>
    <scope>NUCLEOTIDE SEQUENCE</scope>
    <source>
        <strain evidence="3">1</strain>
    </source>
</reference>
<evidence type="ECO:0000259" key="1">
    <source>
        <dbReference type="Pfam" id="PF01636"/>
    </source>
</evidence>
<feature type="domain" description="Aminoglycoside phosphotransferase" evidence="1">
    <location>
        <begin position="65"/>
        <end position="281"/>
    </location>
</feature>
<reference evidence="4" key="3">
    <citation type="journal article" date="2016" name="Genome Announc.">
        <title>Revised genome sequence of the purple photosynthetic bacterium Blastochloris viridis.</title>
        <authorList>
            <person name="Liu L.N."/>
            <person name="Faulkner M."/>
            <person name="Liu X."/>
            <person name="Huang F."/>
            <person name="Darby A.C."/>
            <person name="Hall N."/>
        </authorList>
    </citation>
    <scope>NUCLEOTIDE SEQUENCE [LARGE SCALE GENOMIC DNA]</scope>
    <source>
        <strain evidence="4">ATCC 19567 / DSM 133 / F</strain>
    </source>
</reference>
<dbReference type="Proteomes" id="UP000065734">
    <property type="component" value="Chromosome I"/>
</dbReference>
<dbReference type="STRING" id="1079.BVIR_719"/>
<dbReference type="PATRIC" id="fig|1079.6.peg.746"/>
<dbReference type="InterPro" id="IPR011009">
    <property type="entry name" value="Kinase-like_dom_sf"/>
</dbReference>
<protein>
    <recommendedName>
        <fullName evidence="1">Aminoglycoside phosphotransferase domain-containing protein</fullName>
    </recommendedName>
</protein>
<dbReference type="PANTHER" id="PTHR43883:SF1">
    <property type="entry name" value="GLUCONOKINASE"/>
    <property type="match status" value="1"/>
</dbReference>
<dbReference type="SUPFAM" id="SSF52540">
    <property type="entry name" value="P-loop containing nucleoside triphosphate hydrolases"/>
    <property type="match status" value="1"/>
</dbReference>
<name>A0A0H5B7P6_BLAVI</name>
<dbReference type="AlphaFoldDB" id="A0A0H5B7P6"/>
<keyword evidence="4" id="KW-1185">Reference proteome</keyword>
<gene>
    <name evidence="2" type="ORF">BV133_607</name>
    <name evidence="3" type="ORF">BVIRIDIS_01630</name>
</gene>
<dbReference type="OrthoDB" id="9810277at2"/>
<dbReference type="RefSeq" id="WP_055036460.1">
    <property type="nucleotide sequence ID" value="NZ_AP014854.2"/>
</dbReference>
<evidence type="ECO:0000313" key="3">
    <source>
        <dbReference type="EMBL" id="CUU41175.1"/>
    </source>
</evidence>
<organism evidence="3 4">
    <name type="scientific">Blastochloris viridis</name>
    <name type="common">Rhodopseudomonas viridis</name>
    <dbReference type="NCBI Taxonomy" id="1079"/>
    <lineage>
        <taxon>Bacteria</taxon>
        <taxon>Pseudomonadati</taxon>
        <taxon>Pseudomonadota</taxon>
        <taxon>Alphaproteobacteria</taxon>
        <taxon>Hyphomicrobiales</taxon>
        <taxon>Blastochloridaceae</taxon>
        <taxon>Blastochloris</taxon>
    </lineage>
</organism>
<dbReference type="Gene3D" id="3.90.1200.10">
    <property type="match status" value="1"/>
</dbReference>
<dbReference type="EMBL" id="LN907867">
    <property type="protein sequence ID" value="CUU41175.1"/>
    <property type="molecule type" value="Genomic_DNA"/>
</dbReference>
<dbReference type="PANTHER" id="PTHR43883">
    <property type="entry name" value="SLR0207 PROTEIN"/>
    <property type="match status" value="1"/>
</dbReference>
<dbReference type="EMBL" id="AP014854">
    <property type="protein sequence ID" value="BAR98200.1"/>
    <property type="molecule type" value="Genomic_DNA"/>
</dbReference>
<dbReference type="InterPro" id="IPR052732">
    <property type="entry name" value="Cell-binding_unc_protein"/>
</dbReference>
<evidence type="ECO:0000313" key="2">
    <source>
        <dbReference type="EMBL" id="BAR98200.1"/>
    </source>
</evidence>
<proteinExistence type="predicted"/>